<evidence type="ECO:0000313" key="4">
    <source>
        <dbReference type="Proteomes" id="UP000494117"/>
    </source>
</evidence>
<organism evidence="3 4">
    <name type="scientific">Achromobacter anxifer</name>
    <dbReference type="NCBI Taxonomy" id="1287737"/>
    <lineage>
        <taxon>Bacteria</taxon>
        <taxon>Pseudomonadati</taxon>
        <taxon>Pseudomonadota</taxon>
        <taxon>Betaproteobacteria</taxon>
        <taxon>Burkholderiales</taxon>
        <taxon>Alcaligenaceae</taxon>
        <taxon>Achromobacter</taxon>
    </lineage>
</organism>
<evidence type="ECO:0000259" key="2">
    <source>
        <dbReference type="Pfam" id="PF07007"/>
    </source>
</evidence>
<protein>
    <recommendedName>
        <fullName evidence="2">Lysozyme inhibitor LprI-like N-terminal domain-containing protein</fullName>
    </recommendedName>
</protein>
<feature type="domain" description="Lysozyme inhibitor LprI-like N-terminal" evidence="2">
    <location>
        <begin position="28"/>
        <end position="99"/>
    </location>
</feature>
<sequence>MKSGMSAVRLLCLAGLYALSSPALAIDCAKAGSAVEKLICADRKTVAADAELNRAYAAILKQAPDSEIRAMLVAGQKRWIAARDKTLDMMIKEPDERPEGQTPGAIARDLILGRAAEFKATAKGSATPRLIDSALRQRKFQAQFSGGEFAGFSTSCDVLPRDYTGYSCFATRHYQNKDRICSVDEYWATNAGYTKRYVANVVNGKPKVVASCSFSSADEACSDSEGQAKWNMKPQQPADFSYPSSPLPKIDGEVYTEDDYAWAQACLSAPVYPPAGMISAH</sequence>
<name>A0A6S7EDQ5_9BURK</name>
<dbReference type="Gene3D" id="1.20.1270.180">
    <property type="match status" value="1"/>
</dbReference>
<keyword evidence="4" id="KW-1185">Reference proteome</keyword>
<gene>
    <name evidence="3" type="ORF">LMG26858_04504</name>
</gene>
<proteinExistence type="predicted"/>
<dbReference type="AlphaFoldDB" id="A0A6S7EDQ5"/>
<dbReference type="EMBL" id="CADILG010000039">
    <property type="protein sequence ID" value="CAB3906387.1"/>
    <property type="molecule type" value="Genomic_DNA"/>
</dbReference>
<feature type="signal peptide" evidence="1">
    <location>
        <begin position="1"/>
        <end position="25"/>
    </location>
</feature>
<dbReference type="Proteomes" id="UP000494117">
    <property type="component" value="Unassembled WGS sequence"/>
</dbReference>
<evidence type="ECO:0000256" key="1">
    <source>
        <dbReference type="SAM" id="SignalP"/>
    </source>
</evidence>
<dbReference type="Pfam" id="PF07007">
    <property type="entry name" value="LprI"/>
    <property type="match status" value="1"/>
</dbReference>
<feature type="chain" id="PRO_5028938072" description="Lysozyme inhibitor LprI-like N-terminal domain-containing protein" evidence="1">
    <location>
        <begin position="26"/>
        <end position="281"/>
    </location>
</feature>
<evidence type="ECO:0000313" key="3">
    <source>
        <dbReference type="EMBL" id="CAB3906387.1"/>
    </source>
</evidence>
<reference evidence="3 4" key="1">
    <citation type="submission" date="2020-04" db="EMBL/GenBank/DDBJ databases">
        <authorList>
            <person name="De Canck E."/>
        </authorList>
    </citation>
    <scope>NUCLEOTIDE SEQUENCE [LARGE SCALE GENOMIC DNA]</scope>
    <source>
        <strain evidence="3 4">LMG 26858</strain>
    </source>
</reference>
<keyword evidence="1" id="KW-0732">Signal</keyword>
<dbReference type="InterPro" id="IPR009739">
    <property type="entry name" value="LprI-like_N"/>
</dbReference>
<accession>A0A6S7EDQ5</accession>